<reference evidence="2" key="1">
    <citation type="journal article" date="2022" name="Mol. Ecol. Resour.">
        <title>The genomes of chicory, endive, great burdock and yacon provide insights into Asteraceae palaeo-polyploidization history and plant inulin production.</title>
        <authorList>
            <person name="Fan W."/>
            <person name="Wang S."/>
            <person name="Wang H."/>
            <person name="Wang A."/>
            <person name="Jiang F."/>
            <person name="Liu H."/>
            <person name="Zhao H."/>
            <person name="Xu D."/>
            <person name="Zhang Y."/>
        </authorList>
    </citation>
    <scope>NUCLEOTIDE SEQUENCE [LARGE SCALE GENOMIC DNA]</scope>
    <source>
        <strain evidence="2">cv. Yunnan</strain>
    </source>
</reference>
<dbReference type="EMBL" id="CM042032">
    <property type="protein sequence ID" value="KAI3776255.1"/>
    <property type="molecule type" value="Genomic_DNA"/>
</dbReference>
<reference evidence="1 2" key="2">
    <citation type="journal article" date="2022" name="Mol. Ecol. Resour.">
        <title>The genomes of chicory, endive, great burdock and yacon provide insights into Asteraceae paleo-polyploidization history and plant inulin production.</title>
        <authorList>
            <person name="Fan W."/>
            <person name="Wang S."/>
            <person name="Wang H."/>
            <person name="Wang A."/>
            <person name="Jiang F."/>
            <person name="Liu H."/>
            <person name="Zhao H."/>
            <person name="Xu D."/>
            <person name="Zhang Y."/>
        </authorList>
    </citation>
    <scope>NUCLEOTIDE SEQUENCE [LARGE SCALE GENOMIC DNA]</scope>
    <source>
        <strain evidence="2">cv. Yunnan</strain>
        <tissue evidence="1">Leaves</tissue>
    </source>
</reference>
<gene>
    <name evidence="1" type="ORF">L1987_46029</name>
</gene>
<evidence type="ECO:0000313" key="2">
    <source>
        <dbReference type="Proteomes" id="UP001056120"/>
    </source>
</evidence>
<dbReference type="Proteomes" id="UP001056120">
    <property type="component" value="Linkage Group LG15"/>
</dbReference>
<accession>A0ACB9FZL4</accession>
<keyword evidence="2" id="KW-1185">Reference proteome</keyword>
<sequence>MSNESNTNSSFSLKSILEKDKLDKSNFMDWYRNLIIVIKAENKLYVLEEPILEEPAAATGQARKTWDKHVDDSIKVSCLMLASMIPELQKNLVDMPAYDMIRQLQEINELAGDIILNSLPKSYDQFTLNYNINAWDKTISELHIMLKTAEINIPAPAKSGPVLMINEGQFKKSEAKEKGKKSFKSKGKGKAVAKKLVKDVKCFHCDEGLKKVRRMKQGDLELHVGNGQKVAVKAVGEHTLLLPSSLELGLFYFSTKPDNGTYEIEVHDNNVLFNIFSKRTKYDVNDTYLWNCRLGHINKNRMKKLQTTRILNSTGQESFDDCESCLIGKLTKAPFTCIDQRAKDLLGLVHTDVYGPFRTMSRNGER</sequence>
<proteinExistence type="predicted"/>
<name>A0ACB9FZL4_9ASTR</name>
<protein>
    <submittedName>
        <fullName evidence="1">Uncharacterized protein</fullName>
    </submittedName>
</protein>
<evidence type="ECO:0000313" key="1">
    <source>
        <dbReference type="EMBL" id="KAI3776255.1"/>
    </source>
</evidence>
<comment type="caution">
    <text evidence="1">The sequence shown here is derived from an EMBL/GenBank/DDBJ whole genome shotgun (WGS) entry which is preliminary data.</text>
</comment>
<organism evidence="1 2">
    <name type="scientific">Smallanthus sonchifolius</name>
    <dbReference type="NCBI Taxonomy" id="185202"/>
    <lineage>
        <taxon>Eukaryota</taxon>
        <taxon>Viridiplantae</taxon>
        <taxon>Streptophyta</taxon>
        <taxon>Embryophyta</taxon>
        <taxon>Tracheophyta</taxon>
        <taxon>Spermatophyta</taxon>
        <taxon>Magnoliopsida</taxon>
        <taxon>eudicotyledons</taxon>
        <taxon>Gunneridae</taxon>
        <taxon>Pentapetalae</taxon>
        <taxon>asterids</taxon>
        <taxon>campanulids</taxon>
        <taxon>Asterales</taxon>
        <taxon>Asteraceae</taxon>
        <taxon>Asteroideae</taxon>
        <taxon>Heliantheae alliance</taxon>
        <taxon>Millerieae</taxon>
        <taxon>Smallanthus</taxon>
    </lineage>
</organism>